<protein>
    <submittedName>
        <fullName evidence="2">ATP-dependent DNA ligase</fullName>
    </submittedName>
</protein>
<dbReference type="Pfam" id="PF25355">
    <property type="entry name" value="DUF7882"/>
    <property type="match status" value="1"/>
</dbReference>
<dbReference type="RefSeq" id="WP_150420470.1">
    <property type="nucleotide sequence ID" value="NZ_VYRZ01000005.1"/>
</dbReference>
<gene>
    <name evidence="2" type="ORF">F6B42_14515</name>
</gene>
<organism evidence="2 3">
    <name type="scientific">Microbacterium radiodurans</name>
    <dbReference type="NCBI Taxonomy" id="661398"/>
    <lineage>
        <taxon>Bacteria</taxon>
        <taxon>Bacillati</taxon>
        <taxon>Actinomycetota</taxon>
        <taxon>Actinomycetes</taxon>
        <taxon>Micrococcales</taxon>
        <taxon>Microbacteriaceae</taxon>
        <taxon>Microbacterium</taxon>
    </lineage>
</organism>
<evidence type="ECO:0000313" key="2">
    <source>
        <dbReference type="EMBL" id="KAA9083760.1"/>
    </source>
</evidence>
<dbReference type="AlphaFoldDB" id="A0A5J5IME8"/>
<evidence type="ECO:0000313" key="3">
    <source>
        <dbReference type="Proteomes" id="UP000327039"/>
    </source>
</evidence>
<evidence type="ECO:0000259" key="1">
    <source>
        <dbReference type="Pfam" id="PF25355"/>
    </source>
</evidence>
<dbReference type="EMBL" id="VYRZ01000005">
    <property type="protein sequence ID" value="KAA9083760.1"/>
    <property type="molecule type" value="Genomic_DNA"/>
</dbReference>
<comment type="caution">
    <text evidence="2">The sequence shown here is derived from an EMBL/GenBank/DDBJ whole genome shotgun (WGS) entry which is preliminary data.</text>
</comment>
<dbReference type="InterPro" id="IPR057204">
    <property type="entry name" value="DUF7882"/>
</dbReference>
<dbReference type="GO" id="GO:0016874">
    <property type="term" value="F:ligase activity"/>
    <property type="evidence" value="ECO:0007669"/>
    <property type="project" value="UniProtKB-KW"/>
</dbReference>
<reference evidence="3" key="1">
    <citation type="submission" date="2019-09" db="EMBL/GenBank/DDBJ databases">
        <title>Mumia zhuanghuii sp. nov. isolated from the intestinal contents of plateau pika (Ochotona curzoniae) in the Qinghai-Tibet plateau of China.</title>
        <authorList>
            <person name="Tian Z."/>
        </authorList>
    </citation>
    <scope>NUCLEOTIDE SEQUENCE [LARGE SCALE GENOMIC DNA]</scope>
    <source>
        <strain evidence="3">DSM 25564</strain>
    </source>
</reference>
<dbReference type="Proteomes" id="UP000327039">
    <property type="component" value="Unassembled WGS sequence"/>
</dbReference>
<name>A0A5J5IME8_9MICO</name>
<accession>A0A5J5IME8</accession>
<sequence length="98" mass="11216">MGRLYYSEDPAPVEIEDRTLAHIRLVVMNKLRRGEGFMFETDATPVMTRRDLWMEPSISLQFHFSGSKRPQINPRWVDALMEAANSPAGLRIVPEPSS</sequence>
<proteinExistence type="predicted"/>
<keyword evidence="3" id="KW-1185">Reference proteome</keyword>
<feature type="domain" description="DUF7882" evidence="1">
    <location>
        <begin position="1"/>
        <end position="95"/>
    </location>
</feature>
<keyword evidence="2" id="KW-0436">Ligase</keyword>
<dbReference type="OrthoDB" id="5123855at2"/>